<dbReference type="EMBL" id="JAKFFV010000002">
    <property type="protein sequence ID" value="MCF2496755.1"/>
    <property type="molecule type" value="Genomic_DNA"/>
</dbReference>
<reference evidence="1" key="1">
    <citation type="submission" date="2022-01" db="EMBL/GenBank/DDBJ databases">
        <title>Novel species in genus Dyadobacter.</title>
        <authorList>
            <person name="Ma C."/>
        </authorList>
    </citation>
    <scope>NUCLEOTIDE SEQUENCE</scope>
    <source>
        <strain evidence="1">CY357</strain>
    </source>
</reference>
<dbReference type="Proteomes" id="UP001139411">
    <property type="component" value="Unassembled WGS sequence"/>
</dbReference>
<dbReference type="AlphaFoldDB" id="A0A9X1Q7U4"/>
<accession>A0A9X1Q7U4</accession>
<dbReference type="RefSeq" id="WP_235176407.1">
    <property type="nucleotide sequence ID" value="NZ_JAKFFV010000002.1"/>
</dbReference>
<evidence type="ECO:0000313" key="2">
    <source>
        <dbReference type="Proteomes" id="UP001139411"/>
    </source>
</evidence>
<comment type="caution">
    <text evidence="1">The sequence shown here is derived from an EMBL/GenBank/DDBJ whole genome shotgun (WGS) entry which is preliminary data.</text>
</comment>
<proteinExistence type="predicted"/>
<name>A0A9X1Q7U4_9BACT</name>
<protein>
    <submittedName>
        <fullName evidence="1">Uncharacterized protein</fullName>
    </submittedName>
</protein>
<organism evidence="1 2">
    <name type="scientific">Dyadobacter chenhuakuii</name>
    <dbReference type="NCBI Taxonomy" id="2909339"/>
    <lineage>
        <taxon>Bacteria</taxon>
        <taxon>Pseudomonadati</taxon>
        <taxon>Bacteroidota</taxon>
        <taxon>Cytophagia</taxon>
        <taxon>Cytophagales</taxon>
        <taxon>Spirosomataceae</taxon>
        <taxon>Dyadobacter</taxon>
    </lineage>
</organism>
<evidence type="ECO:0000313" key="1">
    <source>
        <dbReference type="EMBL" id="MCF2496755.1"/>
    </source>
</evidence>
<sequence length="94" mass="10597">MMNAKELTSVYDTIMSIPGMNDQIKIDLKISRRNVLLLTQAISKALNVQSTGDNPDLIDISSKESREELLSLSNDCLQKSGLIELNQRLLRFFV</sequence>
<gene>
    <name evidence="1" type="ORF">L0661_00450</name>
</gene>